<feature type="compositionally biased region" description="Acidic residues" evidence="1">
    <location>
        <begin position="245"/>
        <end position="254"/>
    </location>
</feature>
<evidence type="ECO:0000313" key="4">
    <source>
        <dbReference type="Proteomes" id="UP000799753"/>
    </source>
</evidence>
<keyword evidence="2" id="KW-0732">Signal</keyword>
<proteinExistence type="predicted"/>
<gene>
    <name evidence="3" type="ORF">P280DRAFT_470012</name>
</gene>
<accession>A0A6A6S1L0</accession>
<dbReference type="EMBL" id="MU006785">
    <property type="protein sequence ID" value="KAF2640328.1"/>
    <property type="molecule type" value="Genomic_DNA"/>
</dbReference>
<evidence type="ECO:0000256" key="2">
    <source>
        <dbReference type="SAM" id="SignalP"/>
    </source>
</evidence>
<keyword evidence="4" id="KW-1185">Reference proteome</keyword>
<sequence>MRSATLIALAIWHAKASTSTSIPSTSTTLPAPTCLPTRSTVPENLHQKPPDNPDLLNAIATICASEKYPAAAYQGKSWVFSLSGGEKPCAEECEAAFLSILKTCVVRDSRAGGGIKDKGNVYGVEEVKTGKVLRRVGARQDRGEEGFDEEDEGEGEGEEEDDEVDRDDDAIEKRSSSEWWAATHWKSGNGGETTRDIGSGEDAFDDDDDENEDALEKRQSLHKPAPGYGWLGIGGPAGHQKRELDEDFPIEDPVEGAVEGSEGLEERSSSEWYWATHGRNPVNGNGKGWKRDARVYG</sequence>
<name>A0A6A6S1L0_9PLEO</name>
<dbReference type="AlphaFoldDB" id="A0A6A6S1L0"/>
<feature type="compositionally biased region" description="Acidic residues" evidence="1">
    <location>
        <begin position="146"/>
        <end position="170"/>
    </location>
</feature>
<feature type="compositionally biased region" description="Acidic residues" evidence="1">
    <location>
        <begin position="202"/>
        <end position="213"/>
    </location>
</feature>
<feature type="signal peptide" evidence="2">
    <location>
        <begin position="1"/>
        <end position="16"/>
    </location>
</feature>
<evidence type="ECO:0000256" key="1">
    <source>
        <dbReference type="SAM" id="MobiDB-lite"/>
    </source>
</evidence>
<evidence type="ECO:0000313" key="3">
    <source>
        <dbReference type="EMBL" id="KAF2640328.1"/>
    </source>
</evidence>
<feature type="region of interest" description="Disordered" evidence="1">
    <location>
        <begin position="136"/>
        <end position="297"/>
    </location>
</feature>
<organism evidence="3 4">
    <name type="scientific">Massarina eburnea CBS 473.64</name>
    <dbReference type="NCBI Taxonomy" id="1395130"/>
    <lineage>
        <taxon>Eukaryota</taxon>
        <taxon>Fungi</taxon>
        <taxon>Dikarya</taxon>
        <taxon>Ascomycota</taxon>
        <taxon>Pezizomycotina</taxon>
        <taxon>Dothideomycetes</taxon>
        <taxon>Pleosporomycetidae</taxon>
        <taxon>Pleosporales</taxon>
        <taxon>Massarineae</taxon>
        <taxon>Massarinaceae</taxon>
        <taxon>Massarina</taxon>
    </lineage>
</organism>
<feature type="chain" id="PRO_5025516879" evidence="2">
    <location>
        <begin position="17"/>
        <end position="297"/>
    </location>
</feature>
<dbReference type="Proteomes" id="UP000799753">
    <property type="component" value="Unassembled WGS sequence"/>
</dbReference>
<protein>
    <submittedName>
        <fullName evidence="3">Uncharacterized protein</fullName>
    </submittedName>
</protein>
<dbReference type="OrthoDB" id="10669181at2759"/>
<reference evidence="3" key="1">
    <citation type="journal article" date="2020" name="Stud. Mycol.">
        <title>101 Dothideomycetes genomes: a test case for predicting lifestyles and emergence of pathogens.</title>
        <authorList>
            <person name="Haridas S."/>
            <person name="Albert R."/>
            <person name="Binder M."/>
            <person name="Bloem J."/>
            <person name="Labutti K."/>
            <person name="Salamov A."/>
            <person name="Andreopoulos B."/>
            <person name="Baker S."/>
            <person name="Barry K."/>
            <person name="Bills G."/>
            <person name="Bluhm B."/>
            <person name="Cannon C."/>
            <person name="Castanera R."/>
            <person name="Culley D."/>
            <person name="Daum C."/>
            <person name="Ezra D."/>
            <person name="Gonzalez J."/>
            <person name="Henrissat B."/>
            <person name="Kuo A."/>
            <person name="Liang C."/>
            <person name="Lipzen A."/>
            <person name="Lutzoni F."/>
            <person name="Magnuson J."/>
            <person name="Mondo S."/>
            <person name="Nolan M."/>
            <person name="Ohm R."/>
            <person name="Pangilinan J."/>
            <person name="Park H.-J."/>
            <person name="Ramirez L."/>
            <person name="Alfaro M."/>
            <person name="Sun H."/>
            <person name="Tritt A."/>
            <person name="Yoshinaga Y."/>
            <person name="Zwiers L.-H."/>
            <person name="Turgeon B."/>
            <person name="Goodwin S."/>
            <person name="Spatafora J."/>
            <person name="Crous P."/>
            <person name="Grigoriev I."/>
        </authorList>
    </citation>
    <scope>NUCLEOTIDE SEQUENCE</scope>
    <source>
        <strain evidence="3">CBS 473.64</strain>
    </source>
</reference>